<evidence type="ECO:0000259" key="1">
    <source>
        <dbReference type="Pfam" id="PF13482"/>
    </source>
</evidence>
<proteinExistence type="predicted"/>
<evidence type="ECO:0000313" key="2">
    <source>
        <dbReference type="EMBL" id="SVD56648.1"/>
    </source>
</evidence>
<organism evidence="2">
    <name type="scientific">marine metagenome</name>
    <dbReference type="NCBI Taxonomy" id="408172"/>
    <lineage>
        <taxon>unclassified sequences</taxon>
        <taxon>metagenomes</taxon>
        <taxon>ecological metagenomes</taxon>
    </lineage>
</organism>
<dbReference type="EMBL" id="UINC01158871">
    <property type="protein sequence ID" value="SVD56648.1"/>
    <property type="molecule type" value="Genomic_DNA"/>
</dbReference>
<dbReference type="InterPro" id="IPR038720">
    <property type="entry name" value="YprB_RNase_H-like_dom"/>
</dbReference>
<sequence>MSKVLFFDIETAPNMSYVWGQWQQDVIEHVREWYMLCFSYKWEHQKSTHVVALPDFKKLYENDPENDNRVVHALWELLDEADIVIGHNSDAFDIKKANARFAYHDFGPTSYYGTVDTLKIARRHFKFNSNRLGHLGEHLGLGGKEATGGFQTWAGCMRGDPKAWGIMKKYAKQDVDLLIDVYERLRPWATTHPNRNVIDATSHACPTCGNNVLHKRGSRMTRTMIYQQYQCQRCLSYCRARLADSVPRPEVV</sequence>
<dbReference type="InterPro" id="IPR012337">
    <property type="entry name" value="RNaseH-like_sf"/>
</dbReference>
<protein>
    <recommendedName>
        <fullName evidence="1">YprB ribonuclease H-like domain-containing protein</fullName>
    </recommendedName>
</protein>
<dbReference type="InterPro" id="IPR036397">
    <property type="entry name" value="RNaseH_sf"/>
</dbReference>
<accession>A0A382WEW7</accession>
<gene>
    <name evidence="2" type="ORF">METZ01_LOCUS409502</name>
</gene>
<dbReference type="AlphaFoldDB" id="A0A382WEW7"/>
<name>A0A382WEW7_9ZZZZ</name>
<feature type="domain" description="YprB ribonuclease H-like" evidence="1">
    <location>
        <begin position="56"/>
        <end position="185"/>
    </location>
</feature>
<reference evidence="2" key="1">
    <citation type="submission" date="2018-05" db="EMBL/GenBank/DDBJ databases">
        <authorList>
            <person name="Lanie J.A."/>
            <person name="Ng W.-L."/>
            <person name="Kazmierczak K.M."/>
            <person name="Andrzejewski T.M."/>
            <person name="Davidsen T.M."/>
            <person name="Wayne K.J."/>
            <person name="Tettelin H."/>
            <person name="Glass J.I."/>
            <person name="Rusch D."/>
            <person name="Podicherti R."/>
            <person name="Tsui H.-C.T."/>
            <person name="Winkler M.E."/>
        </authorList>
    </citation>
    <scope>NUCLEOTIDE SEQUENCE</scope>
</reference>
<dbReference type="GO" id="GO:0003676">
    <property type="term" value="F:nucleic acid binding"/>
    <property type="evidence" value="ECO:0007669"/>
    <property type="project" value="InterPro"/>
</dbReference>
<dbReference type="Gene3D" id="3.30.420.10">
    <property type="entry name" value="Ribonuclease H-like superfamily/Ribonuclease H"/>
    <property type="match status" value="1"/>
</dbReference>
<dbReference type="SUPFAM" id="SSF53098">
    <property type="entry name" value="Ribonuclease H-like"/>
    <property type="match status" value="1"/>
</dbReference>
<dbReference type="Pfam" id="PF13482">
    <property type="entry name" value="RNase_H_2"/>
    <property type="match status" value="1"/>
</dbReference>